<keyword evidence="11" id="KW-1185">Reference proteome</keyword>
<evidence type="ECO:0000256" key="6">
    <source>
        <dbReference type="ARBA" id="ARBA00022989"/>
    </source>
</evidence>
<feature type="transmembrane region" description="Helical" evidence="8">
    <location>
        <begin position="200"/>
        <end position="220"/>
    </location>
</feature>
<reference evidence="11" key="1">
    <citation type="submission" date="2017-02" db="EMBL/GenBank/DDBJ databases">
        <authorList>
            <person name="Varghese N."/>
            <person name="Submissions S."/>
        </authorList>
    </citation>
    <scope>NUCLEOTIDE SEQUENCE [LARGE SCALE GENOMIC DNA]</scope>
    <source>
        <strain evidence="11">DSM 16521</strain>
    </source>
</reference>
<dbReference type="Proteomes" id="UP000189933">
    <property type="component" value="Unassembled WGS sequence"/>
</dbReference>
<accession>A0A1T4RG40</accession>
<dbReference type="PROSITE" id="PS50850">
    <property type="entry name" value="MFS"/>
    <property type="match status" value="1"/>
</dbReference>
<dbReference type="RefSeq" id="WP_078666117.1">
    <property type="nucleotide sequence ID" value="NZ_FUXM01000030.1"/>
</dbReference>
<feature type="transmembrane region" description="Helical" evidence="8">
    <location>
        <begin position="140"/>
        <end position="161"/>
    </location>
</feature>
<feature type="transmembrane region" description="Helical" evidence="8">
    <location>
        <begin position="299"/>
        <end position="322"/>
    </location>
</feature>
<keyword evidence="5 8" id="KW-0812">Transmembrane</keyword>
<dbReference type="NCBIfam" id="TIGR00711">
    <property type="entry name" value="efflux_EmrB"/>
    <property type="match status" value="1"/>
</dbReference>
<dbReference type="PANTHER" id="PTHR42718:SF9">
    <property type="entry name" value="MAJOR FACILITATOR SUPERFAMILY MULTIDRUG TRANSPORTER MFSC"/>
    <property type="match status" value="1"/>
</dbReference>
<feature type="transmembrane region" description="Helical" evidence="8">
    <location>
        <begin position="232"/>
        <end position="248"/>
    </location>
</feature>
<dbReference type="PANTHER" id="PTHR42718">
    <property type="entry name" value="MAJOR FACILITATOR SUPERFAMILY MULTIDRUG TRANSPORTER MFSC"/>
    <property type="match status" value="1"/>
</dbReference>
<feature type="transmembrane region" description="Helical" evidence="8">
    <location>
        <begin position="50"/>
        <end position="69"/>
    </location>
</feature>
<evidence type="ECO:0000259" key="9">
    <source>
        <dbReference type="PROSITE" id="PS50850"/>
    </source>
</evidence>
<feature type="transmembrane region" description="Helical" evidence="8">
    <location>
        <begin position="167"/>
        <end position="188"/>
    </location>
</feature>
<dbReference type="InterPro" id="IPR011701">
    <property type="entry name" value="MFS"/>
</dbReference>
<dbReference type="InterPro" id="IPR036259">
    <property type="entry name" value="MFS_trans_sf"/>
</dbReference>
<evidence type="ECO:0000256" key="8">
    <source>
        <dbReference type="SAM" id="Phobius"/>
    </source>
</evidence>
<evidence type="ECO:0000313" key="11">
    <source>
        <dbReference type="Proteomes" id="UP000189933"/>
    </source>
</evidence>
<sequence>MVTGRRIDNSRKWLVLAVLVLGTFMAILDTSIVNIAIPKMMAVFCVGTEQIQWVLTAYMLTMGAIIPLTGYLSDRFGSKKVYIWALIAFTLGSAFCGLAWSNPSMVVARVIQALGGGMIMPVSMSILYQVIPQQERGLALGIWGIAAMAAPAIGPTLSGYIVEHLDWRLIFTINIPVGIVAVIFSFILLPEIPRRPVGKFDYLGVLFASVGLVSILYVLGEGASIDWNDIKNIFLLIFGGFFLLLFTVNELTHSDPLLDLRVLKIGPFTLSIVIASITNIALFGGIFLLPLFLQNLRGYTAMQTGIIMFPSAVATGLMMPIGGKLLDRLGPKPVVIPGLAILALATYELAHLSMETPQTTITWLLVLRGLGLGLAMMPASTAGMNAVPLPLVARASALSNVVRQVAGSLGITILTTFMQRRQALHYSELAARVTEFNGQELYLYWLYGSVQKEALITAINDTLALTAVISCVALFFAFWLKKGQTPAGKEQVIISE</sequence>
<feature type="transmembrane region" description="Helical" evidence="8">
    <location>
        <begin position="462"/>
        <end position="480"/>
    </location>
</feature>
<keyword evidence="3" id="KW-0813">Transport</keyword>
<evidence type="ECO:0000256" key="1">
    <source>
        <dbReference type="ARBA" id="ARBA00004651"/>
    </source>
</evidence>
<evidence type="ECO:0000256" key="5">
    <source>
        <dbReference type="ARBA" id="ARBA00022692"/>
    </source>
</evidence>
<dbReference type="PRINTS" id="PR01036">
    <property type="entry name" value="TCRTETB"/>
</dbReference>
<dbReference type="EMBL" id="FUXM01000030">
    <property type="protein sequence ID" value="SKA15000.1"/>
    <property type="molecule type" value="Genomic_DNA"/>
</dbReference>
<keyword evidence="6 8" id="KW-1133">Transmembrane helix</keyword>
<evidence type="ECO:0000313" key="10">
    <source>
        <dbReference type="EMBL" id="SKA15000.1"/>
    </source>
</evidence>
<feature type="domain" description="Major facilitator superfamily (MFS) profile" evidence="9">
    <location>
        <begin position="15"/>
        <end position="485"/>
    </location>
</feature>
<comment type="similarity">
    <text evidence="2">Belongs to the major facilitator superfamily. EmrB family.</text>
</comment>
<proteinExistence type="inferred from homology"/>
<feature type="transmembrane region" description="Helical" evidence="8">
    <location>
        <begin position="268"/>
        <end position="293"/>
    </location>
</feature>
<organism evidence="10 11">
    <name type="scientific">Carboxydocella sporoproducens DSM 16521</name>
    <dbReference type="NCBI Taxonomy" id="1121270"/>
    <lineage>
        <taxon>Bacteria</taxon>
        <taxon>Bacillati</taxon>
        <taxon>Bacillota</taxon>
        <taxon>Clostridia</taxon>
        <taxon>Eubacteriales</taxon>
        <taxon>Clostridiales Family XVI. Incertae Sedis</taxon>
        <taxon>Carboxydocella</taxon>
    </lineage>
</organism>
<protein>
    <submittedName>
        <fullName evidence="10">Drug resistance transporter, EmrB/QacA subfamily</fullName>
    </submittedName>
</protein>
<feature type="transmembrane region" description="Helical" evidence="8">
    <location>
        <begin position="12"/>
        <end position="38"/>
    </location>
</feature>
<dbReference type="CDD" id="cd17503">
    <property type="entry name" value="MFS_LmrB_MDR_like"/>
    <property type="match status" value="1"/>
</dbReference>
<dbReference type="GO" id="GO:0005886">
    <property type="term" value="C:plasma membrane"/>
    <property type="evidence" value="ECO:0007669"/>
    <property type="project" value="UniProtKB-SubCell"/>
</dbReference>
<dbReference type="Pfam" id="PF07690">
    <property type="entry name" value="MFS_1"/>
    <property type="match status" value="1"/>
</dbReference>
<name>A0A1T4RG40_9FIRM</name>
<keyword evidence="7 8" id="KW-0472">Membrane</keyword>
<dbReference type="SUPFAM" id="SSF103473">
    <property type="entry name" value="MFS general substrate transporter"/>
    <property type="match status" value="1"/>
</dbReference>
<feature type="transmembrane region" description="Helical" evidence="8">
    <location>
        <begin position="81"/>
        <end position="100"/>
    </location>
</feature>
<evidence type="ECO:0000256" key="4">
    <source>
        <dbReference type="ARBA" id="ARBA00022475"/>
    </source>
</evidence>
<feature type="transmembrane region" description="Helical" evidence="8">
    <location>
        <begin position="360"/>
        <end position="380"/>
    </location>
</feature>
<keyword evidence="4" id="KW-1003">Cell membrane</keyword>
<evidence type="ECO:0000256" key="2">
    <source>
        <dbReference type="ARBA" id="ARBA00008537"/>
    </source>
</evidence>
<dbReference type="GO" id="GO:0022857">
    <property type="term" value="F:transmembrane transporter activity"/>
    <property type="evidence" value="ECO:0007669"/>
    <property type="project" value="InterPro"/>
</dbReference>
<evidence type="ECO:0000256" key="7">
    <source>
        <dbReference type="ARBA" id="ARBA00023136"/>
    </source>
</evidence>
<gene>
    <name evidence="10" type="ORF">SAMN02745885_02095</name>
</gene>
<dbReference type="AlphaFoldDB" id="A0A1T4RG40"/>
<dbReference type="InterPro" id="IPR020846">
    <property type="entry name" value="MFS_dom"/>
</dbReference>
<comment type="subcellular location">
    <subcellularLocation>
        <location evidence="1">Cell membrane</location>
        <topology evidence="1">Multi-pass membrane protein</topology>
    </subcellularLocation>
</comment>
<dbReference type="OrthoDB" id="102502at2"/>
<evidence type="ECO:0000256" key="3">
    <source>
        <dbReference type="ARBA" id="ARBA00022448"/>
    </source>
</evidence>
<feature type="transmembrane region" description="Helical" evidence="8">
    <location>
        <begin position="334"/>
        <end position="354"/>
    </location>
</feature>
<dbReference type="Gene3D" id="1.20.1250.20">
    <property type="entry name" value="MFS general substrate transporter like domains"/>
    <property type="match status" value="1"/>
</dbReference>
<dbReference type="Gene3D" id="1.20.1720.10">
    <property type="entry name" value="Multidrug resistance protein D"/>
    <property type="match status" value="1"/>
</dbReference>
<dbReference type="InterPro" id="IPR004638">
    <property type="entry name" value="EmrB-like"/>
</dbReference>